<sequence length="262" mass="28430">MTTLTEFRKVGDKLRNWGRWGEDNQLGTLNFIESAKLVESASLVRKGAIFPLGVDFNAELIWPQDNFRRNPVHVMTVDGADAATMAEFLPGYGGPTEKQLLDIWQTPFRFADDMIIMPLQCGTQWDALSHAWYEDLMYNGVPGSAVSSRGAARNSIDQVDVKGVVARGVLLDAARHKGVAHLTPNSALLPDDLDEIAAAQGVEIRSGDTGPAGGAAVTTWAAFSARTGRRYFAASRSVERDAASAVQLSVTPPSTTRVWPRT</sequence>
<dbReference type="InterPro" id="IPR037175">
    <property type="entry name" value="KFase_sf"/>
</dbReference>
<dbReference type="Proteomes" id="UP000462055">
    <property type="component" value="Unassembled WGS sequence"/>
</dbReference>
<protein>
    <recommendedName>
        <fullName evidence="3">Cyclase family protein</fullName>
    </recommendedName>
</protein>
<dbReference type="InterPro" id="IPR007325">
    <property type="entry name" value="KFase/CYL"/>
</dbReference>
<dbReference type="PANTHER" id="PTHR34861">
    <property type="match status" value="1"/>
</dbReference>
<dbReference type="GO" id="GO:0019441">
    <property type="term" value="P:L-tryptophan catabolic process to kynurenine"/>
    <property type="evidence" value="ECO:0007669"/>
    <property type="project" value="InterPro"/>
</dbReference>
<evidence type="ECO:0000313" key="2">
    <source>
        <dbReference type="Proteomes" id="UP000462055"/>
    </source>
</evidence>
<organism evidence="1 2">
    <name type="scientific">Actinomadura physcomitrii</name>
    <dbReference type="NCBI Taxonomy" id="2650748"/>
    <lineage>
        <taxon>Bacteria</taxon>
        <taxon>Bacillati</taxon>
        <taxon>Actinomycetota</taxon>
        <taxon>Actinomycetes</taxon>
        <taxon>Streptosporangiales</taxon>
        <taxon>Thermomonosporaceae</taxon>
        <taxon>Actinomadura</taxon>
    </lineage>
</organism>
<keyword evidence="2" id="KW-1185">Reference proteome</keyword>
<reference evidence="1" key="1">
    <citation type="submission" date="2019-12" db="EMBL/GenBank/DDBJ databases">
        <title>Actinomadura physcomitrii sp. nov., a novel actinomycete isolated from moss [Physcomitrium sphaericum (Ludw) Fuernr].</title>
        <authorList>
            <person name="Zhuang X."/>
        </authorList>
    </citation>
    <scope>NUCLEOTIDE SEQUENCE [LARGE SCALE GENOMIC DNA]</scope>
    <source>
        <strain evidence="1">LD22</strain>
    </source>
</reference>
<proteinExistence type="predicted"/>
<dbReference type="Gene3D" id="3.50.30.50">
    <property type="entry name" value="Putative cyclase"/>
    <property type="match status" value="1"/>
</dbReference>
<evidence type="ECO:0000313" key="1">
    <source>
        <dbReference type="EMBL" id="MVZ99845.1"/>
    </source>
</evidence>
<dbReference type="EMBL" id="WBMS02000003">
    <property type="protein sequence ID" value="MVZ99845.1"/>
    <property type="molecule type" value="Genomic_DNA"/>
</dbReference>
<name>A0A6I4MCH2_9ACTN</name>
<dbReference type="Pfam" id="PF04199">
    <property type="entry name" value="Cyclase"/>
    <property type="match status" value="1"/>
</dbReference>
<dbReference type="RefSeq" id="WP_151592016.1">
    <property type="nucleotide sequence ID" value="NZ_WBMS02000003.1"/>
</dbReference>
<dbReference type="AlphaFoldDB" id="A0A6I4MCH2"/>
<gene>
    <name evidence="1" type="ORF">F8568_005515</name>
</gene>
<dbReference type="PANTHER" id="PTHR34861:SF10">
    <property type="entry name" value="CYCLASE"/>
    <property type="match status" value="1"/>
</dbReference>
<dbReference type="GO" id="GO:0004061">
    <property type="term" value="F:arylformamidase activity"/>
    <property type="evidence" value="ECO:0007669"/>
    <property type="project" value="InterPro"/>
</dbReference>
<evidence type="ECO:0008006" key="3">
    <source>
        <dbReference type="Google" id="ProtNLM"/>
    </source>
</evidence>
<comment type="caution">
    <text evidence="1">The sequence shown here is derived from an EMBL/GenBank/DDBJ whole genome shotgun (WGS) entry which is preliminary data.</text>
</comment>
<dbReference type="SUPFAM" id="SSF102198">
    <property type="entry name" value="Putative cyclase"/>
    <property type="match status" value="1"/>
</dbReference>
<accession>A0A6I4MCH2</accession>